<evidence type="ECO:0000256" key="7">
    <source>
        <dbReference type="ARBA" id="ARBA00022958"/>
    </source>
</evidence>
<keyword evidence="5" id="KW-0067">ATP-binding</keyword>
<dbReference type="Gene3D" id="3.40.1190.20">
    <property type="match status" value="1"/>
</dbReference>
<keyword evidence="1" id="KW-0808">Transferase</keyword>
<keyword evidence="6" id="KW-0460">Magnesium</keyword>
<keyword evidence="8" id="KW-0119">Carbohydrate metabolism</keyword>
<dbReference type="EMBL" id="BMXS01000001">
    <property type="protein sequence ID" value="GGX79338.1"/>
    <property type="molecule type" value="Genomic_DNA"/>
</dbReference>
<name>A0ABQ2YD22_9GAMM</name>
<dbReference type="CDD" id="cd01174">
    <property type="entry name" value="ribokinase"/>
    <property type="match status" value="1"/>
</dbReference>
<evidence type="ECO:0000256" key="8">
    <source>
        <dbReference type="ARBA" id="ARBA00023277"/>
    </source>
</evidence>
<dbReference type="InterPro" id="IPR002139">
    <property type="entry name" value="Ribo/fructo_kinase"/>
</dbReference>
<keyword evidence="4" id="KW-0418">Kinase</keyword>
<dbReference type="Proteomes" id="UP000653056">
    <property type="component" value="Unassembled WGS sequence"/>
</dbReference>
<evidence type="ECO:0000256" key="3">
    <source>
        <dbReference type="ARBA" id="ARBA00022741"/>
    </source>
</evidence>
<organism evidence="10 11">
    <name type="scientific">Litchfieldella qijiaojingensis</name>
    <dbReference type="NCBI Taxonomy" id="980347"/>
    <lineage>
        <taxon>Bacteria</taxon>
        <taxon>Pseudomonadati</taxon>
        <taxon>Pseudomonadota</taxon>
        <taxon>Gammaproteobacteria</taxon>
        <taxon>Oceanospirillales</taxon>
        <taxon>Halomonadaceae</taxon>
        <taxon>Litchfieldella</taxon>
    </lineage>
</organism>
<sequence length="306" mass="33064">MLYNFGSINIDHIYRVAHFVRPGETLASSSYRQVLGGKGANQSLAVARAGGNVCHWGQLGNADRWVLEMLSAAGVDTTNVELIDGPSGHALIQVDDAGENAIILFPGANHGFDAARIETLIDQARPGDWLLLQNECNRLAEVMTQAHERGMVVAFNPAPMTAGVSELPLEACQLLFVNRGEAAALVELDEDTDRDVLLEALEHRLPEVELVLTLGSDGVCYQYRQQRLYLPAHRVAALDTTAAGDTFIGYFMAARQRGKEVEHCLRLASTASALCVQRAGAAPSIPVASDVEAAIRGWPELVMTSY</sequence>
<proteinExistence type="predicted"/>
<dbReference type="InterPro" id="IPR029056">
    <property type="entry name" value="Ribokinase-like"/>
</dbReference>
<dbReference type="PANTHER" id="PTHR10584:SF166">
    <property type="entry name" value="RIBOKINASE"/>
    <property type="match status" value="1"/>
</dbReference>
<evidence type="ECO:0000256" key="2">
    <source>
        <dbReference type="ARBA" id="ARBA00022723"/>
    </source>
</evidence>
<gene>
    <name evidence="10" type="primary">rbsK</name>
    <name evidence="10" type="ORF">GCM10007160_03250</name>
</gene>
<accession>A0ABQ2YD22</accession>
<dbReference type="RefSeq" id="WP_189465411.1">
    <property type="nucleotide sequence ID" value="NZ_BMXS01000001.1"/>
</dbReference>
<feature type="domain" description="Carbohydrate kinase PfkB" evidence="9">
    <location>
        <begin position="5"/>
        <end position="286"/>
    </location>
</feature>
<dbReference type="SUPFAM" id="SSF53613">
    <property type="entry name" value="Ribokinase-like"/>
    <property type="match status" value="1"/>
</dbReference>
<evidence type="ECO:0000256" key="6">
    <source>
        <dbReference type="ARBA" id="ARBA00022842"/>
    </source>
</evidence>
<keyword evidence="2" id="KW-0479">Metal-binding</keyword>
<dbReference type="PRINTS" id="PR00990">
    <property type="entry name" value="RIBOKINASE"/>
</dbReference>
<dbReference type="InterPro" id="IPR011611">
    <property type="entry name" value="PfkB_dom"/>
</dbReference>
<evidence type="ECO:0000256" key="1">
    <source>
        <dbReference type="ARBA" id="ARBA00022679"/>
    </source>
</evidence>
<reference evidence="11" key="1">
    <citation type="journal article" date="2019" name="Int. J. Syst. Evol. Microbiol.">
        <title>The Global Catalogue of Microorganisms (GCM) 10K type strain sequencing project: providing services to taxonomists for standard genome sequencing and annotation.</title>
        <authorList>
            <consortium name="The Broad Institute Genomics Platform"/>
            <consortium name="The Broad Institute Genome Sequencing Center for Infectious Disease"/>
            <person name="Wu L."/>
            <person name="Ma J."/>
        </authorList>
    </citation>
    <scope>NUCLEOTIDE SEQUENCE [LARGE SCALE GENOMIC DNA]</scope>
    <source>
        <strain evidence="11">KCTC 22228</strain>
    </source>
</reference>
<comment type="caution">
    <text evidence="10">The sequence shown here is derived from an EMBL/GenBank/DDBJ whole genome shotgun (WGS) entry which is preliminary data.</text>
</comment>
<evidence type="ECO:0000256" key="5">
    <source>
        <dbReference type="ARBA" id="ARBA00022840"/>
    </source>
</evidence>
<dbReference type="InterPro" id="IPR011877">
    <property type="entry name" value="Ribokinase"/>
</dbReference>
<evidence type="ECO:0000256" key="4">
    <source>
        <dbReference type="ARBA" id="ARBA00022777"/>
    </source>
</evidence>
<keyword evidence="3" id="KW-0547">Nucleotide-binding</keyword>
<dbReference type="Pfam" id="PF00294">
    <property type="entry name" value="PfkB"/>
    <property type="match status" value="1"/>
</dbReference>
<evidence type="ECO:0000313" key="11">
    <source>
        <dbReference type="Proteomes" id="UP000653056"/>
    </source>
</evidence>
<dbReference type="PANTHER" id="PTHR10584">
    <property type="entry name" value="SUGAR KINASE"/>
    <property type="match status" value="1"/>
</dbReference>
<keyword evidence="7" id="KW-0630">Potassium</keyword>
<protein>
    <submittedName>
        <fullName evidence="10">Ribokinase</fullName>
    </submittedName>
</protein>
<evidence type="ECO:0000313" key="10">
    <source>
        <dbReference type="EMBL" id="GGX79338.1"/>
    </source>
</evidence>
<keyword evidence="11" id="KW-1185">Reference proteome</keyword>
<evidence type="ECO:0000259" key="9">
    <source>
        <dbReference type="Pfam" id="PF00294"/>
    </source>
</evidence>